<feature type="compositionally biased region" description="Basic and acidic residues" evidence="1">
    <location>
        <begin position="154"/>
        <end position="167"/>
    </location>
</feature>
<dbReference type="InterPro" id="IPR038282">
    <property type="entry name" value="DUF2267_sf"/>
</dbReference>
<dbReference type="InterPro" id="IPR018727">
    <property type="entry name" value="DUF2267"/>
</dbReference>
<dbReference type="Gene3D" id="1.10.490.110">
    <property type="entry name" value="Uncharacterized conserved protein DUF2267"/>
    <property type="match status" value="1"/>
</dbReference>
<name>B4REN4_PHEZH</name>
<dbReference type="AlphaFoldDB" id="B4REN4"/>
<dbReference type="KEGG" id="pzu:PHZ_c2149"/>
<dbReference type="RefSeq" id="WP_012522702.1">
    <property type="nucleotide sequence ID" value="NC_011144.1"/>
</dbReference>
<proteinExistence type="predicted"/>
<dbReference type="Proteomes" id="UP000001868">
    <property type="component" value="Chromosome"/>
</dbReference>
<evidence type="ECO:0000313" key="3">
    <source>
        <dbReference type="Proteomes" id="UP000001868"/>
    </source>
</evidence>
<evidence type="ECO:0000313" key="2">
    <source>
        <dbReference type="EMBL" id="ACG78560.1"/>
    </source>
</evidence>
<keyword evidence="3" id="KW-1185">Reference proteome</keyword>
<protein>
    <recommendedName>
        <fullName evidence="4">DUF2267 domain-containing protein</fullName>
    </recommendedName>
</protein>
<dbReference type="eggNOG" id="COG5502">
    <property type="taxonomic scope" value="Bacteria"/>
</dbReference>
<organism evidence="2 3">
    <name type="scientific">Phenylobacterium zucineum (strain HLK1)</name>
    <dbReference type="NCBI Taxonomy" id="450851"/>
    <lineage>
        <taxon>Bacteria</taxon>
        <taxon>Pseudomonadati</taxon>
        <taxon>Pseudomonadota</taxon>
        <taxon>Alphaproteobacteria</taxon>
        <taxon>Caulobacterales</taxon>
        <taxon>Caulobacteraceae</taxon>
        <taxon>Phenylobacterium</taxon>
    </lineage>
</organism>
<reference evidence="2 3" key="1">
    <citation type="journal article" date="2008" name="BMC Genomics">
        <title>Complete genome of Phenylobacterium zucineum - a novel facultative intracellular bacterium isolated from human erythroleukemia cell line K562.</title>
        <authorList>
            <person name="Luo Y."/>
            <person name="Xu X."/>
            <person name="Ding Z."/>
            <person name="Liu Z."/>
            <person name="Zhang B."/>
            <person name="Yan Z."/>
            <person name="Sun J."/>
            <person name="Hu S."/>
            <person name="Hu X."/>
        </authorList>
    </citation>
    <scope>NUCLEOTIDE SEQUENCE [LARGE SCALE GENOMIC DNA]</scope>
    <source>
        <strain evidence="2 3">HLK1</strain>
    </source>
</reference>
<feature type="region of interest" description="Disordered" evidence="1">
    <location>
        <begin position="146"/>
        <end position="167"/>
    </location>
</feature>
<evidence type="ECO:0000256" key="1">
    <source>
        <dbReference type="SAM" id="MobiDB-lite"/>
    </source>
</evidence>
<dbReference type="Pfam" id="PF10025">
    <property type="entry name" value="DUF2267"/>
    <property type="match status" value="1"/>
</dbReference>
<evidence type="ECO:0008006" key="4">
    <source>
        <dbReference type="Google" id="ProtNLM"/>
    </source>
</evidence>
<sequence length="167" mass="18933">MSTNGLEVFDKTLQTTHIWLNEITAEIGPDRQVAWKVLSTVLHKLRDRLPVEVCAHLSAELPLLIRGVFYDQYQPARQPSDCRDFDEFTAEVSEWLTDTRPVDPKDAILSVFRALSRHLPEGQVRKVQEALPGDIREAWRNAALDVHPPPVQGERGRYGETGEPARA</sequence>
<dbReference type="OrthoDB" id="20942at2"/>
<dbReference type="HOGENOM" id="CLU_112438_0_0_5"/>
<gene>
    <name evidence="2" type="ordered locus">PHZ_c2149</name>
</gene>
<dbReference type="STRING" id="450851.PHZ_c2149"/>
<accession>B4REN4</accession>
<dbReference type="EMBL" id="CP000747">
    <property type="protein sequence ID" value="ACG78560.1"/>
    <property type="molecule type" value="Genomic_DNA"/>
</dbReference>